<dbReference type="EMBL" id="PCWQ01000010">
    <property type="protein sequence ID" value="PIR06708.1"/>
    <property type="molecule type" value="Genomic_DNA"/>
</dbReference>
<reference evidence="1 2" key="1">
    <citation type="submission" date="2017-09" db="EMBL/GenBank/DDBJ databases">
        <title>Depth-based differentiation of microbial function through sediment-hosted aquifers and enrichment of novel symbionts in the deep terrestrial subsurface.</title>
        <authorList>
            <person name="Probst A.J."/>
            <person name="Ladd B."/>
            <person name="Jarett J.K."/>
            <person name="Geller-Mcgrath D.E."/>
            <person name="Sieber C.M."/>
            <person name="Emerson J.B."/>
            <person name="Anantharaman K."/>
            <person name="Thomas B.C."/>
            <person name="Malmstrom R."/>
            <person name="Stieglmeier M."/>
            <person name="Klingl A."/>
            <person name="Woyke T."/>
            <person name="Ryan C.M."/>
            <person name="Banfield J.F."/>
        </authorList>
    </citation>
    <scope>NUCLEOTIDE SEQUENCE [LARGE SCALE GENOMIC DNA]</scope>
    <source>
        <strain evidence="1">CG11_big_fil_rev_8_21_14_0_20_36_20</strain>
    </source>
</reference>
<protein>
    <submittedName>
        <fullName evidence="1">Uncharacterized protein</fullName>
    </submittedName>
</protein>
<dbReference type="AlphaFoldDB" id="A0A2H0NCT6"/>
<organism evidence="1 2">
    <name type="scientific">Candidatus Komeilibacteria bacterium CG11_big_fil_rev_8_21_14_0_20_36_20</name>
    <dbReference type="NCBI Taxonomy" id="1974477"/>
    <lineage>
        <taxon>Bacteria</taxon>
        <taxon>Candidatus Komeiliibacteriota</taxon>
    </lineage>
</organism>
<evidence type="ECO:0000313" key="1">
    <source>
        <dbReference type="EMBL" id="PIR06708.1"/>
    </source>
</evidence>
<accession>A0A2H0NCT6</accession>
<comment type="caution">
    <text evidence="1">The sequence shown here is derived from an EMBL/GenBank/DDBJ whole genome shotgun (WGS) entry which is preliminary data.</text>
</comment>
<name>A0A2H0NCT6_9BACT</name>
<sequence>MSISEIQELPPEVKDIIFSSDISRANKEIVDKFFLNRDQLNFLLGLEEDLFLKKIDLLDLPNELEDMERAEHYDLRVIALEIAYRILWPLQDFLETVDRLILRLGGKVPKIQHLRKETLQRKLLPTNITGRVRKLMEDYDDFRSSRLTSKKIIDKYERHVAPTVDHWLQDYVHFAGAGYHNSLKRAEYLAKSSNITSLSQVEKESLRHFLISYDDDIDVDVENAGSLLKITSATKPDKSSPQDKADINEILNNLHRQYLEIDQKILPPDFILSEVNNDAIKIRDVLWQAVGVQDKYKAVSCLKVLIEKKSLDLMLREDNRFRGILKRFINIRYGRNINSWFDNNSDKLLTRRLFLEVLLVERLSFSEQEAALLAFYLINTVSDSGQVVYLDEADGQLKWREVQLIKNQLSWVA</sequence>
<proteinExistence type="predicted"/>
<dbReference type="Proteomes" id="UP000230564">
    <property type="component" value="Unassembled WGS sequence"/>
</dbReference>
<evidence type="ECO:0000313" key="2">
    <source>
        <dbReference type="Proteomes" id="UP000230564"/>
    </source>
</evidence>
<gene>
    <name evidence="1" type="ORF">COV55_02595</name>
</gene>